<reference evidence="1 2" key="1">
    <citation type="submission" date="2024-02" db="EMBL/GenBank/DDBJ databases">
        <authorList>
            <person name="Chen Y."/>
            <person name="Shah S."/>
            <person name="Dougan E. K."/>
            <person name="Thang M."/>
            <person name="Chan C."/>
        </authorList>
    </citation>
    <scope>NUCLEOTIDE SEQUENCE [LARGE SCALE GENOMIC DNA]</scope>
</reference>
<comment type="caution">
    <text evidence="1">The sequence shown here is derived from an EMBL/GenBank/DDBJ whole genome shotgun (WGS) entry which is preliminary data.</text>
</comment>
<proteinExistence type="predicted"/>
<feature type="non-terminal residue" evidence="1">
    <location>
        <position position="257"/>
    </location>
</feature>
<evidence type="ECO:0000313" key="1">
    <source>
        <dbReference type="EMBL" id="CAK9073105.1"/>
    </source>
</evidence>
<dbReference type="Proteomes" id="UP001642464">
    <property type="component" value="Unassembled WGS sequence"/>
</dbReference>
<protein>
    <submittedName>
        <fullName evidence="1">Uncharacterized protein</fullName>
    </submittedName>
</protein>
<sequence length="257" mass="29078">MPTSMRDDWDLAYKKARWPQVYAPGEFHRTHDAALGLQGLTDDQRGAIEAAMSQYVREAEPANKKWIDAIAEREEANREIGGEWTQEKWEAYEATREAVQQARTDRSELDDRFVERVLAVLTPEQREALPTNAGSGVDADEDVAAIDASDVRHYAELLSLDEEQQAAAIERYRVYRAEMREATNALRDMAMDQAIDSAKDLRENGIAGAYFRSFLRATADVDGSLDVYTKPQRIEHELIEDLVAFAVTPEQRAGVER</sequence>
<dbReference type="EMBL" id="CAXAMM010034609">
    <property type="protein sequence ID" value="CAK9073105.1"/>
    <property type="molecule type" value="Genomic_DNA"/>
</dbReference>
<accession>A0ABP0PAP4</accession>
<evidence type="ECO:0000313" key="2">
    <source>
        <dbReference type="Proteomes" id="UP001642464"/>
    </source>
</evidence>
<name>A0ABP0PAP4_9DINO</name>
<gene>
    <name evidence="1" type="ORF">SCF082_LOCUS35861</name>
</gene>
<dbReference type="Gene3D" id="1.20.120.1490">
    <property type="match status" value="1"/>
</dbReference>
<keyword evidence="2" id="KW-1185">Reference proteome</keyword>
<organism evidence="1 2">
    <name type="scientific">Durusdinium trenchii</name>
    <dbReference type="NCBI Taxonomy" id="1381693"/>
    <lineage>
        <taxon>Eukaryota</taxon>
        <taxon>Sar</taxon>
        <taxon>Alveolata</taxon>
        <taxon>Dinophyceae</taxon>
        <taxon>Suessiales</taxon>
        <taxon>Symbiodiniaceae</taxon>
        <taxon>Durusdinium</taxon>
    </lineage>
</organism>